<dbReference type="AlphaFoldDB" id="A0AAV2NQG4"/>
<protein>
    <submittedName>
        <fullName evidence="1">Uncharacterized protein</fullName>
    </submittedName>
</protein>
<dbReference type="Proteomes" id="UP001497644">
    <property type="component" value="Chromosome 3"/>
</dbReference>
<dbReference type="EMBL" id="OZ034826">
    <property type="protein sequence ID" value="CAL1681567.1"/>
    <property type="molecule type" value="Genomic_DNA"/>
</dbReference>
<name>A0AAV2NQG4_9HYME</name>
<accession>A0AAV2NQG4</accession>
<sequence>MPKATAAAANITDIAGSLRFRSEVNPEVKSRTGDDHFTRVTSLSRETSRPSAKHICSDTYSPCCRLFLDDKTTLRFCKEHGILRNGSSGISRESKCPVRSESNSCAQAGRLSSSWKIEEETASLSTFLYVINQDKRYDPSASHRATSDKCINLPSRIRDVSRSSGSDFLTAAAHKSG</sequence>
<gene>
    <name evidence="1" type="ORF">LPLAT_LOCUS7564</name>
</gene>
<proteinExistence type="predicted"/>
<organism evidence="1 2">
    <name type="scientific">Lasius platythorax</name>
    <dbReference type="NCBI Taxonomy" id="488582"/>
    <lineage>
        <taxon>Eukaryota</taxon>
        <taxon>Metazoa</taxon>
        <taxon>Ecdysozoa</taxon>
        <taxon>Arthropoda</taxon>
        <taxon>Hexapoda</taxon>
        <taxon>Insecta</taxon>
        <taxon>Pterygota</taxon>
        <taxon>Neoptera</taxon>
        <taxon>Endopterygota</taxon>
        <taxon>Hymenoptera</taxon>
        <taxon>Apocrita</taxon>
        <taxon>Aculeata</taxon>
        <taxon>Formicoidea</taxon>
        <taxon>Formicidae</taxon>
        <taxon>Formicinae</taxon>
        <taxon>Lasius</taxon>
        <taxon>Lasius</taxon>
    </lineage>
</organism>
<evidence type="ECO:0000313" key="2">
    <source>
        <dbReference type="Proteomes" id="UP001497644"/>
    </source>
</evidence>
<keyword evidence="2" id="KW-1185">Reference proteome</keyword>
<reference evidence="1" key="1">
    <citation type="submission" date="2024-04" db="EMBL/GenBank/DDBJ databases">
        <authorList>
            <consortium name="Molecular Ecology Group"/>
        </authorList>
    </citation>
    <scope>NUCLEOTIDE SEQUENCE</scope>
</reference>
<evidence type="ECO:0000313" key="1">
    <source>
        <dbReference type="EMBL" id="CAL1681567.1"/>
    </source>
</evidence>